<keyword evidence="3" id="KW-1185">Reference proteome</keyword>
<dbReference type="KEGG" id="upl:DSM104440_00194"/>
<dbReference type="EMBL" id="CP053073">
    <property type="protein sequence ID" value="QJR13411.1"/>
    <property type="molecule type" value="Genomic_DNA"/>
</dbReference>
<dbReference type="AlphaFoldDB" id="A0A6M4H1N4"/>
<dbReference type="PROSITE" id="PS51257">
    <property type="entry name" value="PROKAR_LIPOPROTEIN"/>
    <property type="match status" value="1"/>
</dbReference>
<dbReference type="RefSeq" id="WP_171159929.1">
    <property type="nucleotide sequence ID" value="NZ_CP053073.1"/>
</dbReference>
<protein>
    <submittedName>
        <fullName evidence="2">Uncharacterized protein</fullName>
    </submittedName>
</protein>
<dbReference type="InParanoid" id="A0A6M4H1N4"/>
<feature type="transmembrane region" description="Helical" evidence="1">
    <location>
        <begin position="46"/>
        <end position="67"/>
    </location>
</feature>
<dbReference type="Proteomes" id="UP000503096">
    <property type="component" value="Chromosome"/>
</dbReference>
<evidence type="ECO:0000256" key="1">
    <source>
        <dbReference type="SAM" id="Phobius"/>
    </source>
</evidence>
<feature type="transmembrane region" description="Helical" evidence="1">
    <location>
        <begin position="74"/>
        <end position="92"/>
    </location>
</feature>
<keyword evidence="1" id="KW-1133">Transmembrane helix</keyword>
<evidence type="ECO:0000313" key="3">
    <source>
        <dbReference type="Proteomes" id="UP000503096"/>
    </source>
</evidence>
<organism evidence="2 3">
    <name type="scientific">Usitatibacter palustris</name>
    <dbReference type="NCBI Taxonomy" id="2732487"/>
    <lineage>
        <taxon>Bacteria</taxon>
        <taxon>Pseudomonadati</taxon>
        <taxon>Pseudomonadota</taxon>
        <taxon>Betaproteobacteria</taxon>
        <taxon>Nitrosomonadales</taxon>
        <taxon>Usitatibacteraceae</taxon>
        <taxon>Usitatibacter</taxon>
    </lineage>
</organism>
<accession>A0A6M4H1N4</accession>
<sequence length="130" mass="14520">MNALAQRPIQVTRAVQLLWISLILGCVATALEWDLLDPELGEFASWMWGAAAVTVAIPAVLIVFIARGHNWARILMLVLTLGSVALTISWYEDVFTEPWWSGATTVILTALDVVALYWLYTNPGRRYFSP</sequence>
<evidence type="ECO:0000313" key="2">
    <source>
        <dbReference type="EMBL" id="QJR13411.1"/>
    </source>
</evidence>
<reference evidence="2 3" key="1">
    <citation type="submission" date="2020-04" db="EMBL/GenBank/DDBJ databases">
        <title>Usitatibacter rugosus gen. nov., sp. nov. and Usitatibacter palustris sp. nov., novel members of Usitatibacteraceae fam. nov. within the order Nitrosomonadales isolated from soil.</title>
        <authorList>
            <person name="Huber K.J."/>
            <person name="Neumann-Schaal M."/>
            <person name="Geppert A."/>
            <person name="Luckner M."/>
            <person name="Wanner G."/>
            <person name="Overmann J."/>
        </authorList>
    </citation>
    <scope>NUCLEOTIDE SEQUENCE [LARGE SCALE GENOMIC DNA]</scope>
    <source>
        <strain evidence="2 3">Swamp67</strain>
    </source>
</reference>
<gene>
    <name evidence="2" type="ORF">DSM104440_00194</name>
</gene>
<keyword evidence="1" id="KW-0812">Transmembrane</keyword>
<name>A0A6M4H1N4_9PROT</name>
<proteinExistence type="predicted"/>
<feature type="transmembrane region" description="Helical" evidence="1">
    <location>
        <begin position="98"/>
        <end position="120"/>
    </location>
</feature>
<keyword evidence="1" id="KW-0472">Membrane</keyword>